<name>A0A6C0LRV4_9ZZZZ</name>
<evidence type="ECO:0000313" key="1">
    <source>
        <dbReference type="EMBL" id="QHU33153.1"/>
    </source>
</evidence>
<dbReference type="AlphaFoldDB" id="A0A6C0LRV4"/>
<reference evidence="1" key="1">
    <citation type="journal article" date="2020" name="Nature">
        <title>Giant virus diversity and host interactions through global metagenomics.</title>
        <authorList>
            <person name="Schulz F."/>
            <person name="Roux S."/>
            <person name="Paez-Espino D."/>
            <person name="Jungbluth S."/>
            <person name="Walsh D.A."/>
            <person name="Denef V.J."/>
            <person name="McMahon K.D."/>
            <person name="Konstantinidis K.T."/>
            <person name="Eloe-Fadrosh E.A."/>
            <person name="Kyrpides N.C."/>
            <person name="Woyke T."/>
        </authorList>
    </citation>
    <scope>NUCLEOTIDE SEQUENCE</scope>
    <source>
        <strain evidence="1">GVMAG-S-1014582-52</strain>
    </source>
</reference>
<protein>
    <submittedName>
        <fullName evidence="1">Uncharacterized protein</fullName>
    </submittedName>
</protein>
<dbReference type="EMBL" id="MN740556">
    <property type="protein sequence ID" value="QHU33153.1"/>
    <property type="molecule type" value="Genomic_DNA"/>
</dbReference>
<organism evidence="1">
    <name type="scientific">viral metagenome</name>
    <dbReference type="NCBI Taxonomy" id="1070528"/>
    <lineage>
        <taxon>unclassified sequences</taxon>
        <taxon>metagenomes</taxon>
        <taxon>organismal metagenomes</taxon>
    </lineage>
</organism>
<dbReference type="Pfam" id="PF19068">
    <property type="entry name" value="DUF5764"/>
    <property type="match status" value="1"/>
</dbReference>
<accession>A0A6C0LRV4</accession>
<proteinExistence type="predicted"/>
<sequence>MNVTLFLEIKNEYTEHLTETLYPFIYEGLHSIYKESVKIADDNKQSDKILLIFQKALQQIETWNRLKIEDETKRIKEASGTNEYLDDLIRAVIKSNIILLTYSNHISNTIAQTFYNNLSTANFIHRCYIECAKDTHNNPYLFYHSVSPLDLKRNQVIIHQNIQSAIIRAVRKMLPISIILKEYLINSINIINESTKVELMGVSIPPIIEQPIKSINLVNPVLEKEIMDYIKTEELKDDQQKIKGLISVGKIVDNIEKSQRISIKPTSSHEKSGSINNFTRSSKNILNINFNEQSTINEASEQKTISGTIMSTMLKHKSDKKDNEMSEKIDINDIQIIEEYGAVGSSKRKSHKNF</sequence>
<dbReference type="InterPro" id="IPR043913">
    <property type="entry name" value="DUF5764"/>
</dbReference>